<comment type="cofactor">
    <cofactor evidence="1">
        <name>L-ascorbate</name>
        <dbReference type="ChEBI" id="CHEBI:38290"/>
    </cofactor>
</comment>
<dbReference type="GO" id="GO:0008198">
    <property type="term" value="F:ferrous iron binding"/>
    <property type="evidence" value="ECO:0007669"/>
    <property type="project" value="TreeGrafter"/>
</dbReference>
<evidence type="ECO:0000256" key="3">
    <source>
        <dbReference type="ARBA" id="ARBA00022896"/>
    </source>
</evidence>
<dbReference type="Gene3D" id="2.60.120.620">
    <property type="entry name" value="q2cbj1_9rhob like domain"/>
    <property type="match status" value="1"/>
</dbReference>
<evidence type="ECO:0000256" key="7">
    <source>
        <dbReference type="ARBA" id="ARBA00039004"/>
    </source>
</evidence>
<organism evidence="10">
    <name type="scientific">Oppiella nova</name>
    <dbReference type="NCBI Taxonomy" id="334625"/>
    <lineage>
        <taxon>Eukaryota</taxon>
        <taxon>Metazoa</taxon>
        <taxon>Ecdysozoa</taxon>
        <taxon>Arthropoda</taxon>
        <taxon>Chelicerata</taxon>
        <taxon>Arachnida</taxon>
        <taxon>Acari</taxon>
        <taxon>Acariformes</taxon>
        <taxon>Sarcoptiformes</taxon>
        <taxon>Oribatida</taxon>
        <taxon>Brachypylina</taxon>
        <taxon>Oppioidea</taxon>
        <taxon>Oppiidae</taxon>
        <taxon>Oppiella</taxon>
    </lineage>
</organism>
<dbReference type="PANTHER" id="PTHR12907:SF26">
    <property type="entry name" value="HIF PROLYL HYDROXYLASE, ISOFORM C"/>
    <property type="match status" value="1"/>
</dbReference>
<dbReference type="AlphaFoldDB" id="A0A7R9LEW1"/>
<protein>
    <recommendedName>
        <fullName evidence="7">hypoxia-inducible factor-proline dioxygenase</fullName>
        <ecNumber evidence="7">1.14.11.29</ecNumber>
    </recommendedName>
</protein>
<dbReference type="OrthoDB" id="76265at2759"/>
<evidence type="ECO:0000313" key="11">
    <source>
        <dbReference type="Proteomes" id="UP000728032"/>
    </source>
</evidence>
<evidence type="ECO:0000256" key="1">
    <source>
        <dbReference type="ARBA" id="ARBA00001961"/>
    </source>
</evidence>
<dbReference type="Proteomes" id="UP000728032">
    <property type="component" value="Unassembled WGS sequence"/>
</dbReference>
<keyword evidence="11" id="KW-1185">Reference proteome</keyword>
<keyword evidence="3" id="KW-0847">Vitamin C</keyword>
<keyword evidence="2" id="KW-0479">Metal-binding</keyword>
<evidence type="ECO:0000256" key="5">
    <source>
        <dbReference type="ARBA" id="ARBA00023002"/>
    </source>
</evidence>
<dbReference type="GO" id="GO:0031418">
    <property type="term" value="F:L-ascorbic acid binding"/>
    <property type="evidence" value="ECO:0007669"/>
    <property type="project" value="UniProtKB-KW"/>
</dbReference>
<accession>A0A7R9LEW1</accession>
<dbReference type="GO" id="GO:0071456">
    <property type="term" value="P:cellular response to hypoxia"/>
    <property type="evidence" value="ECO:0007669"/>
    <property type="project" value="TreeGrafter"/>
</dbReference>
<dbReference type="EC" id="1.14.11.29" evidence="7"/>
<evidence type="ECO:0000256" key="8">
    <source>
        <dbReference type="ARBA" id="ARBA00049134"/>
    </source>
</evidence>
<keyword evidence="4" id="KW-0223">Dioxygenase</keyword>
<reference evidence="10" key="1">
    <citation type="submission" date="2020-11" db="EMBL/GenBank/DDBJ databases">
        <authorList>
            <person name="Tran Van P."/>
        </authorList>
    </citation>
    <scope>NUCLEOTIDE SEQUENCE</scope>
</reference>
<dbReference type="EMBL" id="OC915429">
    <property type="protein sequence ID" value="CAD7640406.1"/>
    <property type="molecule type" value="Genomic_DNA"/>
</dbReference>
<dbReference type="GO" id="GO:0160082">
    <property type="term" value="F:hypoxia-inducible factor-proline dioxygenase activity"/>
    <property type="evidence" value="ECO:0007669"/>
    <property type="project" value="UniProtKB-EC"/>
</dbReference>
<evidence type="ECO:0000256" key="6">
    <source>
        <dbReference type="ARBA" id="ARBA00023004"/>
    </source>
</evidence>
<dbReference type="SMART" id="SM00702">
    <property type="entry name" value="P4Hc"/>
    <property type="match status" value="1"/>
</dbReference>
<dbReference type="InterPro" id="IPR044862">
    <property type="entry name" value="Pro_4_hyd_alph_FE2OG_OXY"/>
</dbReference>
<evidence type="ECO:0000256" key="4">
    <source>
        <dbReference type="ARBA" id="ARBA00022964"/>
    </source>
</evidence>
<evidence type="ECO:0000259" key="9">
    <source>
        <dbReference type="PROSITE" id="PS51471"/>
    </source>
</evidence>
<sequence length="297" mass="34323">MASNCFVEKYDNMSSPVATRRDTPHVNSATTSTSLLCDSVIDHLIDLEGYDKKFDHLLPDIIDISTDGELGVGGSKLDKICQEVVQKLNCVGMCVIDNFLDDVAPHIHNEVYNLYDSTDFTYGMLYNNNTIRNIRGDLIYWITGNEVNCPHVHDLIKTFDLIVFKCNKMNNNGLLGVYNITSRTPAMLACFPGNGSRFMKHADNYSGDGRCITCIYYVNKEWQYLRDGGCLRVYPTQMQMNVPFVDVEPVYDRLVLFWSDRRNLHEVMPANRFRFAVTVWYFDDEERRRYKTYRTLT</sequence>
<evidence type="ECO:0000256" key="2">
    <source>
        <dbReference type="ARBA" id="ARBA00022723"/>
    </source>
</evidence>
<evidence type="ECO:0000313" key="10">
    <source>
        <dbReference type="EMBL" id="CAD7640406.1"/>
    </source>
</evidence>
<dbReference type="PROSITE" id="PS51471">
    <property type="entry name" value="FE2OG_OXY"/>
    <property type="match status" value="1"/>
</dbReference>
<dbReference type="EMBL" id="CAJPVJ010000604">
    <property type="protein sequence ID" value="CAG2162949.1"/>
    <property type="molecule type" value="Genomic_DNA"/>
</dbReference>
<keyword evidence="6" id="KW-0408">Iron</keyword>
<proteinExistence type="predicted"/>
<dbReference type="InterPro" id="IPR051559">
    <property type="entry name" value="HIF_prolyl_hydroxylases"/>
</dbReference>
<gene>
    <name evidence="10" type="ORF">ONB1V03_LOCUS2533</name>
</gene>
<dbReference type="Pfam" id="PF13640">
    <property type="entry name" value="2OG-FeII_Oxy_3"/>
    <property type="match status" value="1"/>
</dbReference>
<name>A0A7R9LEW1_9ACAR</name>
<dbReference type="InterPro" id="IPR006620">
    <property type="entry name" value="Pro_4_hyd_alph"/>
</dbReference>
<keyword evidence="5" id="KW-0560">Oxidoreductase</keyword>
<feature type="domain" description="Fe2OG dioxygenase" evidence="9">
    <location>
        <begin position="182"/>
        <end position="283"/>
    </location>
</feature>
<dbReference type="InterPro" id="IPR005123">
    <property type="entry name" value="Oxoglu/Fe-dep_dioxygenase_dom"/>
</dbReference>
<dbReference type="PANTHER" id="PTHR12907">
    <property type="entry name" value="EGL NINE HOMOLOG-RELATED"/>
    <property type="match status" value="1"/>
</dbReference>
<comment type="catalytic activity">
    <reaction evidence="8">
        <text>L-prolyl-[hypoxia-inducible factor alpha subunit] + 2-oxoglutarate + O2 = trans-4-hydroxy-L-prolyl-[hypoxia-inducible factor alpha subunit] + succinate + CO2</text>
        <dbReference type="Rhea" id="RHEA:48400"/>
        <dbReference type="Rhea" id="RHEA-COMP:12093"/>
        <dbReference type="Rhea" id="RHEA-COMP:12094"/>
        <dbReference type="ChEBI" id="CHEBI:15379"/>
        <dbReference type="ChEBI" id="CHEBI:16526"/>
        <dbReference type="ChEBI" id="CHEBI:16810"/>
        <dbReference type="ChEBI" id="CHEBI:30031"/>
        <dbReference type="ChEBI" id="CHEBI:50342"/>
        <dbReference type="ChEBI" id="CHEBI:61965"/>
        <dbReference type="EC" id="1.14.11.29"/>
    </reaction>
</comment>